<evidence type="ECO:0000313" key="12">
    <source>
        <dbReference type="EMBL" id="MFD2969121.1"/>
    </source>
</evidence>
<accession>A0ABW6BLI3</accession>
<protein>
    <submittedName>
        <fullName evidence="12">SusC/RagA family TonB-linked outer membrane protein</fullName>
    </submittedName>
</protein>
<evidence type="ECO:0000256" key="8">
    <source>
        <dbReference type="PROSITE-ProRule" id="PRU01360"/>
    </source>
</evidence>
<feature type="domain" description="TonB-dependent receptor plug" evidence="11">
    <location>
        <begin position="243"/>
        <end position="377"/>
    </location>
</feature>
<dbReference type="EMBL" id="JBHUPB010000011">
    <property type="protein sequence ID" value="MFD2969121.1"/>
    <property type="molecule type" value="Genomic_DNA"/>
</dbReference>
<dbReference type="Pfam" id="PF07715">
    <property type="entry name" value="Plug"/>
    <property type="match status" value="1"/>
</dbReference>
<organism evidence="12 13">
    <name type="scientific">Sphingobacterium bambusae</name>
    <dbReference type="NCBI Taxonomy" id="662858"/>
    <lineage>
        <taxon>Bacteria</taxon>
        <taxon>Pseudomonadati</taxon>
        <taxon>Bacteroidota</taxon>
        <taxon>Sphingobacteriia</taxon>
        <taxon>Sphingobacteriales</taxon>
        <taxon>Sphingobacteriaceae</taxon>
        <taxon>Sphingobacterium</taxon>
    </lineage>
</organism>
<dbReference type="InterPro" id="IPR039426">
    <property type="entry name" value="TonB-dep_rcpt-like"/>
</dbReference>
<dbReference type="InterPro" id="IPR023996">
    <property type="entry name" value="TonB-dep_OMP_SusC/RagA"/>
</dbReference>
<name>A0ABW6BLI3_9SPHI</name>
<keyword evidence="6 8" id="KW-0472">Membrane</keyword>
<dbReference type="PROSITE" id="PS52016">
    <property type="entry name" value="TONB_DEPENDENT_REC_3"/>
    <property type="match status" value="1"/>
</dbReference>
<keyword evidence="7 8" id="KW-0998">Cell outer membrane</keyword>
<evidence type="ECO:0000313" key="13">
    <source>
        <dbReference type="Proteomes" id="UP001597525"/>
    </source>
</evidence>
<reference evidence="13" key="1">
    <citation type="journal article" date="2019" name="Int. J. Syst. Evol. Microbiol.">
        <title>The Global Catalogue of Microorganisms (GCM) 10K type strain sequencing project: providing services to taxonomists for standard genome sequencing and annotation.</title>
        <authorList>
            <consortium name="The Broad Institute Genomics Platform"/>
            <consortium name="The Broad Institute Genome Sequencing Center for Infectious Disease"/>
            <person name="Wu L."/>
            <person name="Ma J."/>
        </authorList>
    </citation>
    <scope>NUCLEOTIDE SEQUENCE [LARGE SCALE GENOMIC DNA]</scope>
    <source>
        <strain evidence="13">KCTC 22814</strain>
    </source>
</reference>
<keyword evidence="4 8" id="KW-0812">Transmembrane</keyword>
<dbReference type="NCBIfam" id="TIGR04057">
    <property type="entry name" value="SusC_RagA_signa"/>
    <property type="match status" value="1"/>
</dbReference>
<dbReference type="RefSeq" id="WP_320184610.1">
    <property type="nucleotide sequence ID" value="NZ_CP138332.1"/>
</dbReference>
<keyword evidence="5 9" id="KW-0798">TonB box</keyword>
<evidence type="ECO:0000256" key="5">
    <source>
        <dbReference type="ARBA" id="ARBA00023077"/>
    </source>
</evidence>
<sequence>MYKKNLTWTRYVSVKTSVKSELQSRKARLSRSRSFCLLFFFLLLISAAQAQVLRERVKVKFTNTSLQQALKTLEAKADVRFVYNDGHMKTKNLVNGNYEGSLESVVKQLLSSYQLTFDFVDNQYIVLRNPKKGEDVTIGNGIPEGVNQNGFVQSGVVIDEKGNPLAGVVVTVRRAGNIVQTDQNGYFNIGVVDDSYTLEFRYLGYKNVAQKSQRNALMKLELQLDQANLDEVIVVGYGTTTRRNNTGSTVSIKAEEIMNTPATNFANALQGRAAGVQIVQSNGLPGSPMRFTIRGQNSLITAGSTIDRNAPLIVVDGVPYLSDAINGTVGAGLNGANAPSGGASPLNLINPMDIESVDILKDADATAIYGSRAANGVILITTKKGKAGRTQVDGLFRHGVAKVSHFVETMNTEQYLAMRRTAFANAANANTTPERTNAFDLTTWDQTAYTDFQKLLIGNTAQSTDANLSISGGDQRTNFRLSGTFHKEGNVFIGDQGYNRSAVNFNMQHKSANERFNLGFSAIYAADDNNVALLDQTSIAYNLPPNYPLYNEDGSLYWSGISYGVPANPLAQLNQVVKNKGTNLIGNLNLGYRLWKGLHFKTNFGYGKSDMDQKRLTPKTALDPGLATSLSNSFFAYNVNDTYSIEPQLDYSTDIAKGKLSAMLGSTWQHSVANQPSYISANDFASDEFLENIASARTMSISKRSSEYKYSSIFGRLNYNWDGKYIVNGTFRRDGSSRFAPNARFGNFGSVGAAWIMSEENFLKSIPQISFAKIRSSYGWVGNDKIADYGYFDSYGSSSYVFNGVTSLVPARLANNTFRWEQTAKFEAALELGLFEDRLSFTGAFYRNRSGNQLVNQLVSPQTGWNSYQANFPALVENKGWEFTLSSTNIQRDGFRWRTDFNLSLNRNKLIDYPNIKASSYASSLVIGHPMNPLYAYEYIGFDEATGLPAFRDFNEDGKISTGLVDYALGDRYLAGTTLPKYFGGLSNTISYKNFTLDFLFQFVKQKGRSILAQSWSPPGYGMTNFAAAPIMDYLSQGSSEQLQVAADFTNAYTAWSNYTYSSASIVDASFIRLKNVSLSYDIKGTFVERLRFKNLRLQVQGHNLFTVTDYVGFDPESQGLSLPPLRTVVGTLQFTF</sequence>
<keyword evidence="2 8" id="KW-0813">Transport</keyword>
<evidence type="ECO:0000256" key="1">
    <source>
        <dbReference type="ARBA" id="ARBA00004571"/>
    </source>
</evidence>
<comment type="similarity">
    <text evidence="8 9">Belongs to the TonB-dependent receptor family.</text>
</comment>
<dbReference type="InterPro" id="IPR037066">
    <property type="entry name" value="Plug_dom_sf"/>
</dbReference>
<dbReference type="InterPro" id="IPR036942">
    <property type="entry name" value="Beta-barrel_TonB_sf"/>
</dbReference>
<dbReference type="InterPro" id="IPR023997">
    <property type="entry name" value="TonB-dep_OMP_SusC/RagA_CS"/>
</dbReference>
<dbReference type="SUPFAM" id="SSF49464">
    <property type="entry name" value="Carboxypeptidase regulatory domain-like"/>
    <property type="match status" value="1"/>
</dbReference>
<dbReference type="Gene3D" id="3.55.50.30">
    <property type="match status" value="1"/>
</dbReference>
<comment type="caution">
    <text evidence="12">The sequence shown here is derived from an EMBL/GenBank/DDBJ whole genome shotgun (WGS) entry which is preliminary data.</text>
</comment>
<keyword evidence="13" id="KW-1185">Reference proteome</keyword>
<comment type="subcellular location">
    <subcellularLocation>
        <location evidence="1 8">Cell outer membrane</location>
        <topology evidence="1 8">Multi-pass membrane protein</topology>
    </subcellularLocation>
</comment>
<proteinExistence type="inferred from homology"/>
<dbReference type="SUPFAM" id="SSF56935">
    <property type="entry name" value="Porins"/>
    <property type="match status" value="1"/>
</dbReference>
<feature type="domain" description="TonB-dependent receptor-like beta-barrel" evidence="10">
    <location>
        <begin position="535"/>
        <end position="1105"/>
    </location>
</feature>
<gene>
    <name evidence="12" type="ORF">ACFS7Y_17135</name>
</gene>
<dbReference type="Pfam" id="PF00593">
    <property type="entry name" value="TonB_dep_Rec_b-barrel"/>
    <property type="match status" value="1"/>
</dbReference>
<evidence type="ECO:0000256" key="7">
    <source>
        <dbReference type="ARBA" id="ARBA00023237"/>
    </source>
</evidence>
<evidence type="ECO:0000256" key="9">
    <source>
        <dbReference type="RuleBase" id="RU003357"/>
    </source>
</evidence>
<evidence type="ECO:0000256" key="3">
    <source>
        <dbReference type="ARBA" id="ARBA00022452"/>
    </source>
</evidence>
<evidence type="ECO:0000256" key="6">
    <source>
        <dbReference type="ARBA" id="ARBA00023136"/>
    </source>
</evidence>
<dbReference type="InterPro" id="IPR008969">
    <property type="entry name" value="CarboxyPept-like_regulatory"/>
</dbReference>
<evidence type="ECO:0000259" key="11">
    <source>
        <dbReference type="Pfam" id="PF07715"/>
    </source>
</evidence>
<dbReference type="InterPro" id="IPR012910">
    <property type="entry name" value="Plug_dom"/>
</dbReference>
<dbReference type="InterPro" id="IPR000531">
    <property type="entry name" value="Beta-barrel_TonB"/>
</dbReference>
<evidence type="ECO:0000259" key="10">
    <source>
        <dbReference type="Pfam" id="PF00593"/>
    </source>
</evidence>
<dbReference type="NCBIfam" id="TIGR04056">
    <property type="entry name" value="OMP_RagA_SusC"/>
    <property type="match status" value="1"/>
</dbReference>
<dbReference type="Gene3D" id="2.40.170.20">
    <property type="entry name" value="TonB-dependent receptor, beta-barrel domain"/>
    <property type="match status" value="1"/>
</dbReference>
<dbReference type="Gene3D" id="2.60.40.1120">
    <property type="entry name" value="Carboxypeptidase-like, regulatory domain"/>
    <property type="match status" value="1"/>
</dbReference>
<evidence type="ECO:0000256" key="4">
    <source>
        <dbReference type="ARBA" id="ARBA00022692"/>
    </source>
</evidence>
<dbReference type="Pfam" id="PF13715">
    <property type="entry name" value="CarbopepD_reg_2"/>
    <property type="match status" value="1"/>
</dbReference>
<evidence type="ECO:0000256" key="2">
    <source>
        <dbReference type="ARBA" id="ARBA00022448"/>
    </source>
</evidence>
<dbReference type="Gene3D" id="2.170.130.10">
    <property type="entry name" value="TonB-dependent receptor, plug domain"/>
    <property type="match status" value="1"/>
</dbReference>
<keyword evidence="3 8" id="KW-1134">Transmembrane beta strand</keyword>
<dbReference type="Proteomes" id="UP001597525">
    <property type="component" value="Unassembled WGS sequence"/>
</dbReference>